<dbReference type="InterPro" id="IPR036388">
    <property type="entry name" value="WH-like_DNA-bd_sf"/>
</dbReference>
<evidence type="ECO:0000256" key="1">
    <source>
        <dbReference type="SAM" id="MobiDB-lite"/>
    </source>
</evidence>
<evidence type="ECO:0008006" key="4">
    <source>
        <dbReference type="Google" id="ProtNLM"/>
    </source>
</evidence>
<dbReference type="AlphaFoldDB" id="A0A518ICK8"/>
<organism evidence="2 3">
    <name type="scientific">Gimesia fumaroli</name>
    <dbReference type="NCBI Taxonomy" id="2527976"/>
    <lineage>
        <taxon>Bacteria</taxon>
        <taxon>Pseudomonadati</taxon>
        <taxon>Planctomycetota</taxon>
        <taxon>Planctomycetia</taxon>
        <taxon>Planctomycetales</taxon>
        <taxon>Planctomycetaceae</taxon>
        <taxon>Gimesia</taxon>
    </lineage>
</organism>
<feature type="region of interest" description="Disordered" evidence="1">
    <location>
        <begin position="1"/>
        <end position="39"/>
    </location>
</feature>
<reference evidence="2 3" key="1">
    <citation type="submission" date="2019-03" db="EMBL/GenBank/DDBJ databases">
        <title>Deep-cultivation of Planctomycetes and their phenomic and genomic characterization uncovers novel biology.</title>
        <authorList>
            <person name="Wiegand S."/>
            <person name="Jogler M."/>
            <person name="Boedeker C."/>
            <person name="Pinto D."/>
            <person name="Vollmers J."/>
            <person name="Rivas-Marin E."/>
            <person name="Kohn T."/>
            <person name="Peeters S.H."/>
            <person name="Heuer A."/>
            <person name="Rast P."/>
            <person name="Oberbeckmann S."/>
            <person name="Bunk B."/>
            <person name="Jeske O."/>
            <person name="Meyerdierks A."/>
            <person name="Storesund J.E."/>
            <person name="Kallscheuer N."/>
            <person name="Luecker S."/>
            <person name="Lage O.M."/>
            <person name="Pohl T."/>
            <person name="Merkel B.J."/>
            <person name="Hornburger P."/>
            <person name="Mueller R.-W."/>
            <person name="Bruemmer F."/>
            <person name="Labrenz M."/>
            <person name="Spormann A.M."/>
            <person name="Op den Camp H."/>
            <person name="Overmann J."/>
            <person name="Amann R."/>
            <person name="Jetten M.S.M."/>
            <person name="Mascher T."/>
            <person name="Medema M.H."/>
            <person name="Devos D.P."/>
            <person name="Kaster A.-K."/>
            <person name="Ovreas L."/>
            <person name="Rohde M."/>
            <person name="Galperin M.Y."/>
            <person name="Jogler C."/>
        </authorList>
    </citation>
    <scope>NUCLEOTIDE SEQUENCE [LARGE SCALE GENOMIC DNA]</scope>
    <source>
        <strain evidence="2 3">Enr17</strain>
    </source>
</reference>
<dbReference type="SUPFAM" id="SSF46955">
    <property type="entry name" value="Putative DNA-binding domain"/>
    <property type="match status" value="1"/>
</dbReference>
<dbReference type="OrthoDB" id="301855at2"/>
<accession>A0A518ICK8</accession>
<protein>
    <recommendedName>
        <fullName evidence="4">Phage DNA packaging protein Nu1</fullName>
    </recommendedName>
</protein>
<proteinExistence type="predicted"/>
<gene>
    <name evidence="2" type="ORF">Enr17x_28860</name>
</gene>
<evidence type="ECO:0000313" key="3">
    <source>
        <dbReference type="Proteomes" id="UP000318313"/>
    </source>
</evidence>
<dbReference type="Gene3D" id="1.10.10.10">
    <property type="entry name" value="Winged helix-like DNA-binding domain superfamily/Winged helix DNA-binding domain"/>
    <property type="match status" value="1"/>
</dbReference>
<keyword evidence="3" id="KW-1185">Reference proteome</keyword>
<dbReference type="Proteomes" id="UP000318313">
    <property type="component" value="Chromosome"/>
</dbReference>
<dbReference type="InterPro" id="IPR009061">
    <property type="entry name" value="DNA-bd_dom_put_sf"/>
</dbReference>
<feature type="compositionally biased region" description="Basic residues" evidence="1">
    <location>
        <begin position="1"/>
        <end position="31"/>
    </location>
</feature>
<dbReference type="KEGG" id="gfm:Enr17x_28860"/>
<name>A0A518ICK8_9PLAN</name>
<dbReference type="EMBL" id="CP037452">
    <property type="protein sequence ID" value="QDV50841.1"/>
    <property type="molecule type" value="Genomic_DNA"/>
</dbReference>
<evidence type="ECO:0000313" key="2">
    <source>
        <dbReference type="EMBL" id="QDV50841.1"/>
    </source>
</evidence>
<sequence length="195" mass="22296">MGKKSPKRSPKKATSKRSPSKSKKIATKKAPAKASESDNVIYGKAAAAKRWGRSDRTIQTWIQNGMPVSQSGRKYVFDLSVCDPWVESYLSDNETSDSKKLNDQLKREKLKQEILKTEDLERKKQIDKGNLVSREEFDLFAAECVIEARDQFLTVPKEMRRHLCKKCQAKVVELQKLIELTLQRLSVIKEGPNKE</sequence>